<feature type="region of interest" description="Disordered" evidence="1">
    <location>
        <begin position="1"/>
        <end position="29"/>
    </location>
</feature>
<dbReference type="RefSeq" id="XP_033665426.1">
    <property type="nucleotide sequence ID" value="XM_033813275.1"/>
</dbReference>
<sequence length="247" mass="27857">MLKKFRRSSRIKPQPQQDNTGHVLTTDAQSTPRTGFFSLPAELRNDIYELAARETDLCLLEHRKGLVGNKKPSSSSLSIPGLLLSSRQVRTEYLPILIRGAKINVKVLDFDFSQLLRAIKGLENAAREAIQSNKNLTITLRMKKCGANVASGLRAWCVGCNPSARIPWDYQLDKSNMEDIREGQAGAVKWYVVRASVLFEQERDNDVRRELTKILEALHLALEEEMSIGPRSDSVLMTSSWRPGMYL</sequence>
<dbReference type="Proteomes" id="UP000799537">
    <property type="component" value="Unassembled WGS sequence"/>
</dbReference>
<accession>A0A6A6CBG3</accession>
<gene>
    <name evidence="2" type="ORF">M409DRAFT_56377</name>
</gene>
<proteinExistence type="predicted"/>
<evidence type="ECO:0000313" key="3">
    <source>
        <dbReference type="Proteomes" id="UP000799537"/>
    </source>
</evidence>
<reference evidence="2" key="1">
    <citation type="journal article" date="2020" name="Stud. Mycol.">
        <title>101 Dothideomycetes genomes: a test case for predicting lifestyles and emergence of pathogens.</title>
        <authorList>
            <person name="Haridas S."/>
            <person name="Albert R."/>
            <person name="Binder M."/>
            <person name="Bloem J."/>
            <person name="Labutti K."/>
            <person name="Salamov A."/>
            <person name="Andreopoulos B."/>
            <person name="Baker S."/>
            <person name="Barry K."/>
            <person name="Bills G."/>
            <person name="Bluhm B."/>
            <person name="Cannon C."/>
            <person name="Castanera R."/>
            <person name="Culley D."/>
            <person name="Daum C."/>
            <person name="Ezra D."/>
            <person name="Gonzalez J."/>
            <person name="Henrissat B."/>
            <person name="Kuo A."/>
            <person name="Liang C."/>
            <person name="Lipzen A."/>
            <person name="Lutzoni F."/>
            <person name="Magnuson J."/>
            <person name="Mondo S."/>
            <person name="Nolan M."/>
            <person name="Ohm R."/>
            <person name="Pangilinan J."/>
            <person name="Park H.-J."/>
            <person name="Ramirez L."/>
            <person name="Alfaro M."/>
            <person name="Sun H."/>
            <person name="Tritt A."/>
            <person name="Yoshinaga Y."/>
            <person name="Zwiers L.-H."/>
            <person name="Turgeon B."/>
            <person name="Goodwin S."/>
            <person name="Spatafora J."/>
            <person name="Crous P."/>
            <person name="Grigoriev I."/>
        </authorList>
    </citation>
    <scope>NUCLEOTIDE SEQUENCE</scope>
    <source>
        <strain evidence="2">ATCC 36951</strain>
    </source>
</reference>
<evidence type="ECO:0000256" key="1">
    <source>
        <dbReference type="SAM" id="MobiDB-lite"/>
    </source>
</evidence>
<dbReference type="EMBL" id="ML993603">
    <property type="protein sequence ID" value="KAF2164537.1"/>
    <property type="molecule type" value="Genomic_DNA"/>
</dbReference>
<name>A0A6A6CBG3_ZASCE</name>
<dbReference type="OrthoDB" id="3864028at2759"/>
<evidence type="ECO:0008006" key="4">
    <source>
        <dbReference type="Google" id="ProtNLM"/>
    </source>
</evidence>
<protein>
    <recommendedName>
        <fullName evidence="4">F-box domain-containing protein</fullName>
    </recommendedName>
</protein>
<evidence type="ECO:0000313" key="2">
    <source>
        <dbReference type="EMBL" id="KAF2164537.1"/>
    </source>
</evidence>
<dbReference type="AlphaFoldDB" id="A0A6A6CBG3"/>
<feature type="compositionally biased region" description="Polar residues" evidence="1">
    <location>
        <begin position="14"/>
        <end position="29"/>
    </location>
</feature>
<organism evidence="2 3">
    <name type="scientific">Zasmidium cellare ATCC 36951</name>
    <dbReference type="NCBI Taxonomy" id="1080233"/>
    <lineage>
        <taxon>Eukaryota</taxon>
        <taxon>Fungi</taxon>
        <taxon>Dikarya</taxon>
        <taxon>Ascomycota</taxon>
        <taxon>Pezizomycotina</taxon>
        <taxon>Dothideomycetes</taxon>
        <taxon>Dothideomycetidae</taxon>
        <taxon>Mycosphaerellales</taxon>
        <taxon>Mycosphaerellaceae</taxon>
        <taxon>Zasmidium</taxon>
    </lineage>
</organism>
<feature type="compositionally biased region" description="Basic residues" evidence="1">
    <location>
        <begin position="1"/>
        <end position="10"/>
    </location>
</feature>
<dbReference type="GeneID" id="54566547"/>
<keyword evidence="3" id="KW-1185">Reference proteome</keyword>